<protein>
    <submittedName>
        <fullName evidence="1">Uncharacterized protein</fullName>
    </submittedName>
</protein>
<keyword evidence="2" id="KW-1185">Reference proteome</keyword>
<gene>
    <name evidence="1" type="ORF">MYP_1953</name>
</gene>
<evidence type="ECO:0000313" key="2">
    <source>
        <dbReference type="Proteomes" id="UP000030185"/>
    </source>
</evidence>
<sequence>MLDFKKLTEELFEKDVLLCIRTNSPTFRMYGKQIRGKLESIYNGTKKVLTILSNSLTKEVPIDDIDFISEDKYA</sequence>
<accession>A0A098LCW5</accession>
<dbReference type="STRING" id="153721.MYP_1953"/>
<comment type="caution">
    <text evidence="1">The sequence shown here is derived from an EMBL/GenBank/DDBJ whole genome shotgun (WGS) entry which is preliminary data.</text>
</comment>
<dbReference type="Proteomes" id="UP000030185">
    <property type="component" value="Unassembled WGS sequence"/>
</dbReference>
<evidence type="ECO:0000313" key="1">
    <source>
        <dbReference type="EMBL" id="GAL84725.1"/>
    </source>
</evidence>
<dbReference type="EMBL" id="BBLT01000003">
    <property type="protein sequence ID" value="GAL84725.1"/>
    <property type="molecule type" value="Genomic_DNA"/>
</dbReference>
<dbReference type="OrthoDB" id="9845168at2"/>
<proteinExistence type="predicted"/>
<reference evidence="1 2" key="1">
    <citation type="submission" date="2014-09" db="EMBL/GenBank/DDBJ databases">
        <title>Sporocytophaga myxococcoides PG-01 genome sequencing.</title>
        <authorList>
            <person name="Liu L."/>
            <person name="Gao P.J."/>
            <person name="Chen G.J."/>
            <person name="Wang L.S."/>
        </authorList>
    </citation>
    <scope>NUCLEOTIDE SEQUENCE [LARGE SCALE GENOMIC DNA]</scope>
    <source>
        <strain evidence="1 2">PG-01</strain>
    </source>
</reference>
<dbReference type="RefSeq" id="WP_045462022.1">
    <property type="nucleotide sequence ID" value="NZ_BBLT01000003.1"/>
</dbReference>
<name>A0A098LCW5_9BACT</name>
<dbReference type="AlphaFoldDB" id="A0A098LCW5"/>
<organism evidence="1 2">
    <name type="scientific">Sporocytophaga myxococcoides</name>
    <dbReference type="NCBI Taxonomy" id="153721"/>
    <lineage>
        <taxon>Bacteria</taxon>
        <taxon>Pseudomonadati</taxon>
        <taxon>Bacteroidota</taxon>
        <taxon>Cytophagia</taxon>
        <taxon>Cytophagales</taxon>
        <taxon>Cytophagaceae</taxon>
        <taxon>Sporocytophaga</taxon>
    </lineage>
</organism>